<dbReference type="EMBL" id="JAHRIP010062222">
    <property type="protein sequence ID" value="MEQ2305313.1"/>
    <property type="molecule type" value="Genomic_DNA"/>
</dbReference>
<proteinExistence type="predicted"/>
<keyword evidence="1" id="KW-0472">Membrane</keyword>
<accession>A0ABV0ZIW3</accession>
<keyword evidence="3" id="KW-1185">Reference proteome</keyword>
<evidence type="ECO:0000313" key="3">
    <source>
        <dbReference type="Proteomes" id="UP001469553"/>
    </source>
</evidence>
<reference evidence="2 3" key="1">
    <citation type="submission" date="2021-06" db="EMBL/GenBank/DDBJ databases">
        <authorList>
            <person name="Palmer J.M."/>
        </authorList>
    </citation>
    <scope>NUCLEOTIDE SEQUENCE [LARGE SCALE GENOMIC DNA]</scope>
    <source>
        <strain evidence="2 3">AS_MEX2019</strain>
        <tissue evidence="2">Muscle</tissue>
    </source>
</reference>
<evidence type="ECO:0000256" key="1">
    <source>
        <dbReference type="SAM" id="Phobius"/>
    </source>
</evidence>
<organism evidence="2 3">
    <name type="scientific">Ameca splendens</name>
    <dbReference type="NCBI Taxonomy" id="208324"/>
    <lineage>
        <taxon>Eukaryota</taxon>
        <taxon>Metazoa</taxon>
        <taxon>Chordata</taxon>
        <taxon>Craniata</taxon>
        <taxon>Vertebrata</taxon>
        <taxon>Euteleostomi</taxon>
        <taxon>Actinopterygii</taxon>
        <taxon>Neopterygii</taxon>
        <taxon>Teleostei</taxon>
        <taxon>Neoteleostei</taxon>
        <taxon>Acanthomorphata</taxon>
        <taxon>Ovalentaria</taxon>
        <taxon>Atherinomorphae</taxon>
        <taxon>Cyprinodontiformes</taxon>
        <taxon>Goodeidae</taxon>
        <taxon>Ameca</taxon>
    </lineage>
</organism>
<protein>
    <submittedName>
        <fullName evidence="2">Uncharacterized protein</fullName>
    </submittedName>
</protein>
<keyword evidence="1" id="KW-0812">Transmembrane</keyword>
<feature type="transmembrane region" description="Helical" evidence="1">
    <location>
        <begin position="73"/>
        <end position="91"/>
    </location>
</feature>
<comment type="caution">
    <text evidence="2">The sequence shown here is derived from an EMBL/GenBank/DDBJ whole genome shotgun (WGS) entry which is preliminary data.</text>
</comment>
<keyword evidence="1" id="KW-1133">Transmembrane helix</keyword>
<sequence length="101" mass="11411">MEHEPGGARRQISLEQVNRIKLINRQNINVAEAKHRSMIQELNCETDQQTQKHPQIITVLELDSITTSKASTMVLMMMVIIVMVMMIMMMGRSVGVAETGD</sequence>
<evidence type="ECO:0000313" key="2">
    <source>
        <dbReference type="EMBL" id="MEQ2305313.1"/>
    </source>
</evidence>
<name>A0ABV0ZIW3_9TELE</name>
<gene>
    <name evidence="2" type="ORF">AMECASPLE_036472</name>
</gene>
<dbReference type="Proteomes" id="UP001469553">
    <property type="component" value="Unassembled WGS sequence"/>
</dbReference>